<reference evidence="2 3" key="1">
    <citation type="journal article" date="2016" name="Nat. Commun.">
        <title>Thousands of microbial genomes shed light on interconnected biogeochemical processes in an aquifer system.</title>
        <authorList>
            <person name="Anantharaman K."/>
            <person name="Brown C.T."/>
            <person name="Hug L.A."/>
            <person name="Sharon I."/>
            <person name="Castelle C.J."/>
            <person name="Probst A.J."/>
            <person name="Thomas B.C."/>
            <person name="Singh A."/>
            <person name="Wilkins M.J."/>
            <person name="Karaoz U."/>
            <person name="Brodie E.L."/>
            <person name="Williams K.H."/>
            <person name="Hubbard S.S."/>
            <person name="Banfield J.F."/>
        </authorList>
    </citation>
    <scope>NUCLEOTIDE SEQUENCE [LARGE SCALE GENOMIC DNA]</scope>
</reference>
<name>A0A1F5MIS9_9BACT</name>
<sequence length="109" mass="12728">MSYFYSYLIQIDDLVTAMEELELEDHHKQHLGALADSTVHHTILDLILSKLSPTEKTTFVKMLHKNPQDPKLMEFLKERIDGVEDEIQKAAKKLKSELHEDIKEAKKQR</sequence>
<dbReference type="EMBL" id="MFDO01000023">
    <property type="protein sequence ID" value="OGE65190.1"/>
    <property type="molecule type" value="Genomic_DNA"/>
</dbReference>
<feature type="coiled-coil region" evidence="1">
    <location>
        <begin position="73"/>
        <end position="108"/>
    </location>
</feature>
<comment type="caution">
    <text evidence="2">The sequence shown here is derived from an EMBL/GenBank/DDBJ whole genome shotgun (WGS) entry which is preliminary data.</text>
</comment>
<evidence type="ECO:0000256" key="1">
    <source>
        <dbReference type="SAM" id="Coils"/>
    </source>
</evidence>
<keyword evidence="1" id="KW-0175">Coiled coil</keyword>
<proteinExistence type="predicted"/>
<dbReference type="AlphaFoldDB" id="A0A1F5MIS9"/>
<evidence type="ECO:0000313" key="2">
    <source>
        <dbReference type="EMBL" id="OGE65190.1"/>
    </source>
</evidence>
<gene>
    <name evidence="2" type="ORF">A3B49_01520</name>
</gene>
<evidence type="ECO:0000313" key="3">
    <source>
        <dbReference type="Proteomes" id="UP000178017"/>
    </source>
</evidence>
<protein>
    <submittedName>
        <fullName evidence="2">Uncharacterized protein</fullName>
    </submittedName>
</protein>
<dbReference type="Proteomes" id="UP000178017">
    <property type="component" value="Unassembled WGS sequence"/>
</dbReference>
<accession>A0A1F5MIS9</accession>
<organism evidence="2 3">
    <name type="scientific">Candidatus Daviesbacteria bacterium RIFCSPLOWO2_01_FULL_40_24</name>
    <dbReference type="NCBI Taxonomy" id="1797787"/>
    <lineage>
        <taxon>Bacteria</taxon>
        <taxon>Candidatus Daviesiibacteriota</taxon>
    </lineage>
</organism>